<sequence>MSIFHYPVVNITGATGATGPSGGPVGATGPGGATGPAGPTPAPAAGQGIFITTGVGGQYTIDNTGILSVTGTPNQVIVNTLNGDVTLSLPQDLGTGSDVQFGDTVVNNLTVLGNLVSTHTSTLEVTDKIVYLAHGSTLPAQADGGGIYLEGADATLLYAQSDDSWNVNKTLNAGNIVATVLYSPFIHATANVHIGLDPTLDFATALLQITSSGNDYQQVNNQNISNGTQASSDFIATSDDGDDSTYYIDLGINSSNYNNAGYTVGGAHDGYVYVNGGNLALGSQTHSSIVFHTHGTTASNIIARFTDDRLILGNLLVADDGVSRLQVVGNITVNSSDVVTFATLPEYTALPTTPVSGSTYNINASDYYVGVNYAGSVAVTLPIGTTGKNIVVKDESGAAAANPITIIPQAGDSIEGVTDGTAIMNINNMSLTFIYRAGWRII</sequence>
<evidence type="ECO:0000313" key="3">
    <source>
        <dbReference type="EMBL" id="CAB4122954.1"/>
    </source>
</evidence>
<gene>
    <name evidence="3" type="ORF">UFOVP29_114</name>
</gene>
<feature type="compositionally biased region" description="Gly residues" evidence="1">
    <location>
        <begin position="19"/>
        <end position="35"/>
    </location>
</feature>
<evidence type="ECO:0000259" key="2">
    <source>
        <dbReference type="Pfam" id="PF07880"/>
    </source>
</evidence>
<organism evidence="3">
    <name type="scientific">uncultured Caudovirales phage</name>
    <dbReference type="NCBI Taxonomy" id="2100421"/>
    <lineage>
        <taxon>Viruses</taxon>
        <taxon>Duplodnaviria</taxon>
        <taxon>Heunggongvirae</taxon>
        <taxon>Uroviricota</taxon>
        <taxon>Caudoviricetes</taxon>
        <taxon>Peduoviridae</taxon>
        <taxon>Maltschvirus</taxon>
        <taxon>Maltschvirus maltsch</taxon>
    </lineage>
</organism>
<feature type="domain" description="Baseplate structural protein Gp9/Gp10 N-terminal" evidence="2">
    <location>
        <begin position="352"/>
        <end position="429"/>
    </location>
</feature>
<dbReference type="GO" id="GO:0019076">
    <property type="term" value="P:viral release from host cell"/>
    <property type="evidence" value="ECO:0007669"/>
    <property type="project" value="InterPro"/>
</dbReference>
<dbReference type="Pfam" id="PF07880">
    <property type="entry name" value="T4_gp9_10_N"/>
    <property type="match status" value="1"/>
</dbReference>
<dbReference type="EMBL" id="LR796167">
    <property type="protein sequence ID" value="CAB4122954.1"/>
    <property type="molecule type" value="Genomic_DNA"/>
</dbReference>
<name>A0A6J5KL07_9CAUD</name>
<protein>
    <submittedName>
        <fullName evidence="3">Baseplate structural protein Gp9/Gp10</fullName>
    </submittedName>
</protein>
<accession>A0A6J5KL07</accession>
<reference evidence="3" key="1">
    <citation type="submission" date="2020-04" db="EMBL/GenBank/DDBJ databases">
        <authorList>
            <person name="Chiriac C."/>
            <person name="Salcher M."/>
            <person name="Ghai R."/>
            <person name="Kavagutti S V."/>
        </authorList>
    </citation>
    <scope>NUCLEOTIDE SEQUENCE</scope>
</reference>
<evidence type="ECO:0000256" key="1">
    <source>
        <dbReference type="SAM" id="MobiDB-lite"/>
    </source>
</evidence>
<feature type="region of interest" description="Disordered" evidence="1">
    <location>
        <begin position="15"/>
        <end position="45"/>
    </location>
</feature>
<proteinExistence type="predicted"/>
<dbReference type="InterPro" id="IPR008987">
    <property type="entry name" value="Baseplate_struct_prot_Gp9/10_N"/>
</dbReference>